<keyword evidence="1" id="KW-0547">Nucleotide-binding</keyword>
<dbReference type="PANTHER" id="PTHR43158">
    <property type="entry name" value="SKFA PEPTIDE EXPORT ATP-BINDING PROTEIN SKFE"/>
    <property type="match status" value="1"/>
</dbReference>
<proteinExistence type="predicted"/>
<name>A0A7Z8G4E4_CARDV</name>
<dbReference type="SUPFAM" id="SSF52540">
    <property type="entry name" value="P-loop containing nucleoside triphosphate hydrolases"/>
    <property type="match status" value="1"/>
</dbReference>
<gene>
    <name evidence="4" type="ORF">CKN69_05590</name>
</gene>
<dbReference type="InterPro" id="IPR003593">
    <property type="entry name" value="AAA+_ATPase"/>
</dbReference>
<evidence type="ECO:0000256" key="2">
    <source>
        <dbReference type="ARBA" id="ARBA00022840"/>
    </source>
</evidence>
<dbReference type="PROSITE" id="PS50893">
    <property type="entry name" value="ABC_TRANSPORTER_2"/>
    <property type="match status" value="1"/>
</dbReference>
<dbReference type="SMART" id="SM00382">
    <property type="entry name" value="AAA"/>
    <property type="match status" value="1"/>
</dbReference>
<evidence type="ECO:0000259" key="3">
    <source>
        <dbReference type="PROSITE" id="PS50893"/>
    </source>
</evidence>
<dbReference type="GO" id="GO:0016887">
    <property type="term" value="F:ATP hydrolysis activity"/>
    <property type="evidence" value="ECO:0007669"/>
    <property type="project" value="InterPro"/>
</dbReference>
<dbReference type="GO" id="GO:0005524">
    <property type="term" value="F:ATP binding"/>
    <property type="evidence" value="ECO:0007669"/>
    <property type="project" value="UniProtKB-KW"/>
</dbReference>
<dbReference type="Pfam" id="PF00005">
    <property type="entry name" value="ABC_tran"/>
    <property type="match status" value="1"/>
</dbReference>
<evidence type="ECO:0000313" key="5">
    <source>
        <dbReference type="Proteomes" id="UP000297938"/>
    </source>
</evidence>
<protein>
    <submittedName>
        <fullName evidence="4">ABC transporter ATP-binding protein</fullName>
    </submittedName>
</protein>
<evidence type="ECO:0000313" key="4">
    <source>
        <dbReference type="EMBL" id="TFJ27322.1"/>
    </source>
</evidence>
<dbReference type="Proteomes" id="UP000297938">
    <property type="component" value="Unassembled WGS sequence"/>
</dbReference>
<evidence type="ECO:0000256" key="1">
    <source>
        <dbReference type="ARBA" id="ARBA00022741"/>
    </source>
</evidence>
<comment type="caution">
    <text evidence="4">The sequence shown here is derived from an EMBL/GenBank/DDBJ whole genome shotgun (WGS) entry which is preliminary data.</text>
</comment>
<organism evidence="4 5">
    <name type="scientific">Carnobacterium divergens</name>
    <name type="common">Lactobacillus divergens</name>
    <dbReference type="NCBI Taxonomy" id="2748"/>
    <lineage>
        <taxon>Bacteria</taxon>
        <taxon>Bacillati</taxon>
        <taxon>Bacillota</taxon>
        <taxon>Bacilli</taxon>
        <taxon>Lactobacillales</taxon>
        <taxon>Carnobacteriaceae</taxon>
        <taxon>Carnobacterium</taxon>
    </lineage>
</organism>
<dbReference type="PANTHER" id="PTHR43158:SF1">
    <property type="entry name" value="ABC TRANSPORTER, ATP-BINDING PROTEIN"/>
    <property type="match status" value="1"/>
</dbReference>
<dbReference type="InterPro" id="IPR027417">
    <property type="entry name" value="P-loop_NTPase"/>
</dbReference>
<sequence>MTKEKELLFVEHVQKKVGNRIVLKDVSFKLNKGKLALLIGSNGAGKTTLLNALSGQRDILQGSIHFENHLPTDRSIKTTALLRTKTSYLASDLTFPPHWHLSEICHYGGALFPDFDATSFKRFILTFRLEKNETYQNLSLGEQMKVKLSFILAREVPLYLLDEPFANLDLETRVDLVRLILSETSPDASFIIATHLIGEFEQICDEALILKDGVIKEHLEIESIREQSQQSLIEFYQKEWRK</sequence>
<dbReference type="EMBL" id="NRPP01000010">
    <property type="protein sequence ID" value="TFJ27322.1"/>
    <property type="molecule type" value="Genomic_DNA"/>
</dbReference>
<feature type="domain" description="ABC transporter" evidence="3">
    <location>
        <begin position="8"/>
        <end position="237"/>
    </location>
</feature>
<dbReference type="Gene3D" id="3.40.50.300">
    <property type="entry name" value="P-loop containing nucleotide triphosphate hydrolases"/>
    <property type="match status" value="1"/>
</dbReference>
<dbReference type="AlphaFoldDB" id="A0A7Z8G4E4"/>
<dbReference type="RefSeq" id="WP_074401742.1">
    <property type="nucleotide sequence ID" value="NZ_FLLU01000006.1"/>
</dbReference>
<keyword evidence="2 4" id="KW-0067">ATP-binding</keyword>
<reference evidence="4 5" key="1">
    <citation type="journal article" date="2018" name="Int. J. Food Microbiol.">
        <title>Growth of Carnobacterium spp. isolated from chilled vacuum-packaged meat under relevant acidic conditions.</title>
        <authorList>
            <person name="Zhang P."/>
            <person name="Badoni M."/>
            <person name="Ganzle M."/>
            <person name="Yang X."/>
        </authorList>
    </citation>
    <scope>NUCLEOTIDE SEQUENCE [LARGE SCALE GENOMIC DNA]</scope>
    <source>
        <strain evidence="4 5">B2</strain>
    </source>
</reference>
<accession>A0A7Z8G4E4</accession>
<dbReference type="InterPro" id="IPR003439">
    <property type="entry name" value="ABC_transporter-like_ATP-bd"/>
</dbReference>